<accession>A0A511TGQ2</accession>
<dbReference type="Proteomes" id="UP000183760">
    <property type="component" value="Unassembled WGS sequence"/>
</dbReference>
<proteinExistence type="predicted"/>
<keyword evidence="7" id="KW-1185">Reference proteome</keyword>
<dbReference type="NCBIfam" id="TIGR02232">
    <property type="entry name" value="myxo_disulf_rpt"/>
    <property type="match status" value="1"/>
</dbReference>
<dbReference type="GO" id="GO:0007166">
    <property type="term" value="P:cell surface receptor signaling pathway"/>
    <property type="evidence" value="ECO:0007669"/>
    <property type="project" value="TreeGrafter"/>
</dbReference>
<sequence length="424" mass="44011">MMRGRCGWGWVALACLLGACDVEQPVDEAPRKDVSRAYLAPPEPNYADAVALSGTSSSVLNPGAAVGPPDGIAATLPMDTTAGLMLDLGEGQEATGMLTVYYRGPREVASDSTVLFLAVDGSYLYGSTLYLVPRGEGTFTWTVWNGQTIPYRYVLLRGAAVAPILVDAVQGLRNPVCGDGVIFGSEERCDDGNQTSGDGCSSICRVETGYACSGEPSVCADVDECALGTDTCAPEQVCVNTPGGFQCQTPACLPPNLQCGSACVDPGSSNEHCGGCGNACGGGAACQAGACVGTSLLQISATWSRPGDADLYVRTPGDKLIHYNNRGPDAETEYGELDRDEVTGTGPESVFWADGRIPPVGSYRVCLMAVGFSPQPSPSNPVGYTVRVRRAGRPEVVYTGALTQLPSAWGCNWGDPAAASFGIP</sequence>
<name>A0A511TGQ2_MYXFU</name>
<gene>
    <name evidence="5" type="ORF">MFU01_83580</name>
    <name evidence="6" type="ORF">SAMN05443572_11747</name>
</gene>
<dbReference type="STRING" id="1334629.MFUL124B02_00665"/>
<dbReference type="InterPro" id="IPR049883">
    <property type="entry name" value="NOTCH1_EGF-like"/>
</dbReference>
<dbReference type="PANTHER" id="PTHR46130:SF3">
    <property type="entry name" value="CHROMOSOME UNDETERMINED SCAFFOLD_33, WHOLE GENOME SHOTGUN SEQUENCE"/>
    <property type="match status" value="1"/>
</dbReference>
<dbReference type="Pfam" id="PF07645">
    <property type="entry name" value="EGF_CA"/>
    <property type="match status" value="1"/>
</dbReference>
<dbReference type="EMBL" id="FOIB01000017">
    <property type="protein sequence ID" value="SEU41673.1"/>
    <property type="molecule type" value="Genomic_DNA"/>
</dbReference>
<dbReference type="Proteomes" id="UP000321514">
    <property type="component" value="Unassembled WGS sequence"/>
</dbReference>
<dbReference type="InterPro" id="IPR011936">
    <property type="entry name" value="Myxo_disulph_rpt"/>
</dbReference>
<reference evidence="6 7" key="1">
    <citation type="submission" date="2016-10" db="EMBL/GenBank/DDBJ databases">
        <authorList>
            <person name="Varghese N."/>
            <person name="Submissions S."/>
        </authorList>
    </citation>
    <scope>NUCLEOTIDE SEQUENCE [LARGE SCALE GENOMIC DNA]</scope>
    <source>
        <strain evidence="6 7">DSM 16525</strain>
    </source>
</reference>
<evidence type="ECO:0000313" key="5">
    <source>
        <dbReference type="EMBL" id="GEN13321.1"/>
    </source>
</evidence>
<organism evidence="5 8">
    <name type="scientific">Myxococcus fulvus</name>
    <dbReference type="NCBI Taxonomy" id="33"/>
    <lineage>
        <taxon>Bacteria</taxon>
        <taxon>Pseudomonadati</taxon>
        <taxon>Myxococcota</taxon>
        <taxon>Myxococcia</taxon>
        <taxon>Myxococcales</taxon>
        <taxon>Cystobacterineae</taxon>
        <taxon>Myxococcaceae</taxon>
        <taxon>Myxococcus</taxon>
    </lineage>
</organism>
<evidence type="ECO:0000256" key="1">
    <source>
        <dbReference type="ARBA" id="ARBA00022729"/>
    </source>
</evidence>
<dbReference type="SMART" id="SM00179">
    <property type="entry name" value="EGF_CA"/>
    <property type="match status" value="1"/>
</dbReference>
<dbReference type="PANTHER" id="PTHR46130">
    <property type="entry name" value="LAMGL DOMAIN-CONTAINING PROTEIN"/>
    <property type="match status" value="1"/>
</dbReference>
<dbReference type="InterPro" id="IPR018097">
    <property type="entry name" value="EGF_Ca-bd_CS"/>
</dbReference>
<feature type="domain" description="EGF-like calcium-binding" evidence="4">
    <location>
        <begin position="221"/>
        <end position="264"/>
    </location>
</feature>
<evidence type="ECO:0000256" key="3">
    <source>
        <dbReference type="ARBA" id="ARBA00023157"/>
    </source>
</evidence>
<dbReference type="GO" id="GO:0004222">
    <property type="term" value="F:metalloendopeptidase activity"/>
    <property type="evidence" value="ECO:0007669"/>
    <property type="project" value="TreeGrafter"/>
</dbReference>
<evidence type="ECO:0000313" key="8">
    <source>
        <dbReference type="Proteomes" id="UP000321514"/>
    </source>
</evidence>
<dbReference type="PROSITE" id="PS01187">
    <property type="entry name" value="EGF_CA"/>
    <property type="match status" value="1"/>
</dbReference>
<dbReference type="OrthoDB" id="5385104at2"/>
<dbReference type="AlphaFoldDB" id="A0A511TGQ2"/>
<dbReference type="InterPro" id="IPR001881">
    <property type="entry name" value="EGF-like_Ca-bd_dom"/>
</dbReference>
<protein>
    <submittedName>
        <fullName evidence="6">Myxococcus cysteine-rich repeat-containing protein</fullName>
    </submittedName>
</protein>
<dbReference type="CDD" id="cd00054">
    <property type="entry name" value="EGF_CA"/>
    <property type="match status" value="1"/>
</dbReference>
<keyword evidence="1" id="KW-0732">Signal</keyword>
<dbReference type="RefSeq" id="WP_074959249.1">
    <property type="nucleotide sequence ID" value="NZ_BJXR01000078.1"/>
</dbReference>
<dbReference type="GO" id="GO:0006508">
    <property type="term" value="P:proteolysis"/>
    <property type="evidence" value="ECO:0007669"/>
    <property type="project" value="TreeGrafter"/>
</dbReference>
<evidence type="ECO:0000256" key="2">
    <source>
        <dbReference type="ARBA" id="ARBA00022737"/>
    </source>
</evidence>
<dbReference type="InterPro" id="IPR043543">
    <property type="entry name" value="PAPPA/PAPPA2"/>
</dbReference>
<dbReference type="GO" id="GO:0005509">
    <property type="term" value="F:calcium ion binding"/>
    <property type="evidence" value="ECO:0007669"/>
    <property type="project" value="InterPro"/>
</dbReference>
<keyword evidence="3" id="KW-1015">Disulfide bond</keyword>
<dbReference type="EMBL" id="BJXR01000078">
    <property type="protein sequence ID" value="GEN13321.1"/>
    <property type="molecule type" value="Genomic_DNA"/>
</dbReference>
<dbReference type="Gene3D" id="2.10.25.10">
    <property type="entry name" value="Laminin"/>
    <property type="match status" value="1"/>
</dbReference>
<comment type="caution">
    <text evidence="5">The sequence shown here is derived from an EMBL/GenBank/DDBJ whole genome shotgun (WGS) entry which is preliminary data.</text>
</comment>
<evidence type="ECO:0000313" key="6">
    <source>
        <dbReference type="EMBL" id="SEU41673.1"/>
    </source>
</evidence>
<keyword evidence="2" id="KW-0677">Repeat</keyword>
<dbReference type="GO" id="GO:0005615">
    <property type="term" value="C:extracellular space"/>
    <property type="evidence" value="ECO:0007669"/>
    <property type="project" value="TreeGrafter"/>
</dbReference>
<dbReference type="Pfam" id="PF13948">
    <property type="entry name" value="DUF4215"/>
    <property type="match status" value="1"/>
</dbReference>
<dbReference type="SUPFAM" id="SSF57196">
    <property type="entry name" value="EGF/Laminin"/>
    <property type="match status" value="1"/>
</dbReference>
<reference evidence="5 8" key="2">
    <citation type="submission" date="2019-07" db="EMBL/GenBank/DDBJ databases">
        <title>Whole genome shotgun sequence of Myxococcus fulvus NBRC 100333.</title>
        <authorList>
            <person name="Hosoyama A."/>
            <person name="Uohara A."/>
            <person name="Ohji S."/>
            <person name="Ichikawa N."/>
        </authorList>
    </citation>
    <scope>NUCLEOTIDE SEQUENCE [LARGE SCALE GENOMIC DNA]</scope>
    <source>
        <strain evidence="5 8">NBRC 100333</strain>
    </source>
</reference>
<evidence type="ECO:0000313" key="7">
    <source>
        <dbReference type="Proteomes" id="UP000183760"/>
    </source>
</evidence>
<dbReference type="PROSITE" id="PS51257">
    <property type="entry name" value="PROKAR_LIPOPROTEIN"/>
    <property type="match status" value="1"/>
</dbReference>
<evidence type="ECO:0000259" key="4">
    <source>
        <dbReference type="SMART" id="SM00179"/>
    </source>
</evidence>